<dbReference type="InterPro" id="IPR036396">
    <property type="entry name" value="Cyt_P450_sf"/>
</dbReference>
<evidence type="ECO:0000313" key="7">
    <source>
        <dbReference type="EMBL" id="TMW65591.1"/>
    </source>
</evidence>
<dbReference type="InterPro" id="IPR002401">
    <property type="entry name" value="Cyt_P450_E_grp-I"/>
</dbReference>
<protein>
    <recommendedName>
        <fullName evidence="9">Cytochrome P450</fullName>
    </recommendedName>
</protein>
<dbReference type="GO" id="GO:0006629">
    <property type="term" value="P:lipid metabolic process"/>
    <property type="evidence" value="ECO:0007669"/>
    <property type="project" value="UniProtKB-ARBA"/>
</dbReference>
<reference evidence="7" key="1">
    <citation type="submission" date="2019-03" db="EMBL/GenBank/DDBJ databases">
        <title>Long read genome sequence of the mycoparasitic Pythium oligandrum ATCC 38472 isolated from sugarbeet rhizosphere.</title>
        <authorList>
            <person name="Gaulin E."/>
        </authorList>
    </citation>
    <scope>NUCLEOTIDE SEQUENCE</scope>
    <source>
        <strain evidence="7">ATCC 38472_TT</strain>
    </source>
</reference>
<dbReference type="PROSITE" id="PS00086">
    <property type="entry name" value="CYTOCHROME_P450"/>
    <property type="match status" value="1"/>
</dbReference>
<dbReference type="OrthoDB" id="155724at2759"/>
<dbReference type="Gene3D" id="1.10.630.10">
    <property type="entry name" value="Cytochrome P450"/>
    <property type="match status" value="1"/>
</dbReference>
<proteinExistence type="inferred from homology"/>
<dbReference type="PANTHER" id="PTHR24296">
    <property type="entry name" value="CYTOCHROME P450"/>
    <property type="match status" value="1"/>
</dbReference>
<dbReference type="InterPro" id="IPR017972">
    <property type="entry name" value="Cyt_P450_CS"/>
</dbReference>
<gene>
    <name evidence="7" type="ORF">Poli38472_008233</name>
</gene>
<dbReference type="GO" id="GO:0005506">
    <property type="term" value="F:iron ion binding"/>
    <property type="evidence" value="ECO:0007669"/>
    <property type="project" value="InterPro"/>
</dbReference>
<keyword evidence="5 6" id="KW-0349">Heme</keyword>
<organism evidence="7 8">
    <name type="scientific">Pythium oligandrum</name>
    <name type="common">Mycoparasitic fungus</name>
    <dbReference type="NCBI Taxonomy" id="41045"/>
    <lineage>
        <taxon>Eukaryota</taxon>
        <taxon>Sar</taxon>
        <taxon>Stramenopiles</taxon>
        <taxon>Oomycota</taxon>
        <taxon>Peronosporomycetes</taxon>
        <taxon>Pythiales</taxon>
        <taxon>Pythiaceae</taxon>
        <taxon>Pythium</taxon>
    </lineage>
</organism>
<dbReference type="AlphaFoldDB" id="A0A8K1CMY3"/>
<feature type="binding site" description="axial binding residue" evidence="5">
    <location>
        <position position="485"/>
    </location>
    <ligand>
        <name>heme</name>
        <dbReference type="ChEBI" id="CHEBI:30413"/>
    </ligand>
    <ligandPart>
        <name>Fe</name>
        <dbReference type="ChEBI" id="CHEBI:18248"/>
    </ligandPart>
</feature>
<dbReference type="SUPFAM" id="SSF48264">
    <property type="entry name" value="Cytochrome P450"/>
    <property type="match status" value="1"/>
</dbReference>
<name>A0A8K1CMY3_PYTOL</name>
<comment type="cofactor">
    <cofactor evidence="5">
        <name>heme</name>
        <dbReference type="ChEBI" id="CHEBI:30413"/>
    </cofactor>
</comment>
<evidence type="ECO:0000256" key="1">
    <source>
        <dbReference type="ARBA" id="ARBA00010617"/>
    </source>
</evidence>
<keyword evidence="8" id="KW-1185">Reference proteome</keyword>
<dbReference type="GO" id="GO:0020037">
    <property type="term" value="F:heme binding"/>
    <property type="evidence" value="ECO:0007669"/>
    <property type="project" value="InterPro"/>
</dbReference>
<evidence type="ECO:0008006" key="9">
    <source>
        <dbReference type="Google" id="ProtNLM"/>
    </source>
</evidence>
<evidence type="ECO:0000256" key="5">
    <source>
        <dbReference type="PIRSR" id="PIRSR602401-1"/>
    </source>
</evidence>
<dbReference type="Proteomes" id="UP000794436">
    <property type="component" value="Unassembled WGS sequence"/>
</dbReference>
<dbReference type="Pfam" id="PF00067">
    <property type="entry name" value="p450"/>
    <property type="match status" value="1"/>
</dbReference>
<evidence type="ECO:0000256" key="3">
    <source>
        <dbReference type="ARBA" id="ARBA00023002"/>
    </source>
</evidence>
<dbReference type="GO" id="GO:0004497">
    <property type="term" value="F:monooxygenase activity"/>
    <property type="evidence" value="ECO:0007669"/>
    <property type="project" value="UniProtKB-KW"/>
</dbReference>
<evidence type="ECO:0000313" key="8">
    <source>
        <dbReference type="Proteomes" id="UP000794436"/>
    </source>
</evidence>
<keyword evidence="4 5" id="KW-0408">Iron</keyword>
<evidence type="ECO:0000256" key="6">
    <source>
        <dbReference type="RuleBase" id="RU000461"/>
    </source>
</evidence>
<evidence type="ECO:0000256" key="2">
    <source>
        <dbReference type="ARBA" id="ARBA00022723"/>
    </source>
</evidence>
<keyword evidence="2 5" id="KW-0479">Metal-binding</keyword>
<dbReference type="InterPro" id="IPR001128">
    <property type="entry name" value="Cyt_P450"/>
</dbReference>
<accession>A0A8K1CMY3</accession>
<comment type="caution">
    <text evidence="7">The sequence shown here is derived from an EMBL/GenBank/DDBJ whole genome shotgun (WGS) entry which is preliminary data.</text>
</comment>
<comment type="similarity">
    <text evidence="1 6">Belongs to the cytochrome P450 family.</text>
</comment>
<dbReference type="EMBL" id="SPLM01000037">
    <property type="protein sequence ID" value="TMW65591.1"/>
    <property type="molecule type" value="Genomic_DNA"/>
</dbReference>
<keyword evidence="6" id="KW-0503">Monooxygenase</keyword>
<dbReference type="GO" id="GO:0016705">
    <property type="term" value="F:oxidoreductase activity, acting on paired donors, with incorporation or reduction of molecular oxygen"/>
    <property type="evidence" value="ECO:0007669"/>
    <property type="project" value="InterPro"/>
</dbReference>
<evidence type="ECO:0000256" key="4">
    <source>
        <dbReference type="ARBA" id="ARBA00023004"/>
    </source>
</evidence>
<sequence>MLVIPPVSYDDKNTMLAVGGALAVCLLTWFHHHSQYQRQKRLAVDEDGNPIKLREIPYQPGGLPIIGNLLEIVRNRHRIYDWSVEQCLRFKGQPFKRRIPGQPEIVTFCTPEPIEEITTKQFDNFIKGELQVDVLEGLFGRALIASDGERWYHQRKTAAKFFSARALRAFMNKAVHKNIDEVCDVFERAIQANEQVDLLRLFHEFTLQTFVEMGVGLDLKWIGREEPHPFFTSMHTATLMMQKRLFQPAWSWRLQRYFNIGPERRFKEEMSVIRTWLRDVLKVTLADINKRKKEGKPAESNGEAIKSVIELFVETSNEEVEGGRTEDLVEFLQTFIFGARDTTALTMSWLFYELGRNPHVVQAMRDEIKLKLPAEAANHNVCLTTEHIRHLVYLEATLKELLRLHPVAPSTLKYVVRDTVICGDIPLYKGQMVLLSAYAMARNPDVWGPDAAEFKPERWIDPKTGKITPVPSSKFFTFHSGPRTCVGMNLAMLELRVVLANLVNRYDFEMDPSNDGSYIPSPLMLMKYPLWAKVTRVESF</sequence>
<dbReference type="PRINTS" id="PR00385">
    <property type="entry name" value="P450"/>
</dbReference>
<dbReference type="PRINTS" id="PR00463">
    <property type="entry name" value="EP450I"/>
</dbReference>
<keyword evidence="3 6" id="KW-0560">Oxidoreductase</keyword>